<sequence length="330" mass="38753">MDKPLISVILPVYNVEAYFPKCMESLFVQTYENLEFVVVDDGSNEKCRQLFDEYSKKDPRVVVYHKENGGISDARNYGIVHAKGKYVTYVDPDDCVDEDYVETLYNLLVKYNCKMSICPHRVHYENGDIADLADGLEFDDDKVLSSKECIERMLYHEVIDTSVWGKLYERELFQGIEYPVGKLFEDLGVTYKLMLKCNQIAVNGKSKYTYNFHDSSIVNSQFNEHKLDMIEMADNLAKEVNEIYPELEPATKRRQVYARLSTLNQMLYAKGPEFEQKRREIINYVNRNSKEVAKNPRTPKRDKLAFLLLKLGYPVYRFCWLQYRKKIMNN</sequence>
<evidence type="ECO:0000256" key="1">
    <source>
        <dbReference type="ARBA" id="ARBA00022676"/>
    </source>
</evidence>
<dbReference type="InterPro" id="IPR001173">
    <property type="entry name" value="Glyco_trans_2-like"/>
</dbReference>
<name>A0A6A8GSH4_9LACO</name>
<dbReference type="EMBL" id="WKOD01000019">
    <property type="protein sequence ID" value="MSA68859.1"/>
    <property type="molecule type" value="Genomic_DNA"/>
</dbReference>
<evidence type="ECO:0000313" key="4">
    <source>
        <dbReference type="EMBL" id="MSA68859.1"/>
    </source>
</evidence>
<dbReference type="InterPro" id="IPR029044">
    <property type="entry name" value="Nucleotide-diphossugar_trans"/>
</dbReference>
<feature type="domain" description="Glycosyltransferase 2-like" evidence="3">
    <location>
        <begin position="7"/>
        <end position="172"/>
    </location>
</feature>
<organism evidence="4">
    <name type="scientific">Ligilactobacillus ruminis</name>
    <dbReference type="NCBI Taxonomy" id="1623"/>
    <lineage>
        <taxon>Bacteria</taxon>
        <taxon>Bacillati</taxon>
        <taxon>Bacillota</taxon>
        <taxon>Bacilli</taxon>
        <taxon>Lactobacillales</taxon>
        <taxon>Lactobacillaceae</taxon>
        <taxon>Ligilactobacillus</taxon>
    </lineage>
</organism>
<keyword evidence="1" id="KW-0328">Glycosyltransferase</keyword>
<dbReference type="SUPFAM" id="SSF53448">
    <property type="entry name" value="Nucleotide-diphospho-sugar transferases"/>
    <property type="match status" value="1"/>
</dbReference>
<dbReference type="RefSeq" id="WP_154237083.1">
    <property type="nucleotide sequence ID" value="NZ_WKNS01000020.1"/>
</dbReference>
<dbReference type="PANTHER" id="PTHR22916">
    <property type="entry name" value="GLYCOSYLTRANSFERASE"/>
    <property type="match status" value="1"/>
</dbReference>
<evidence type="ECO:0000256" key="2">
    <source>
        <dbReference type="ARBA" id="ARBA00022679"/>
    </source>
</evidence>
<keyword evidence="2 4" id="KW-0808">Transferase</keyword>
<dbReference type="GO" id="GO:0016757">
    <property type="term" value="F:glycosyltransferase activity"/>
    <property type="evidence" value="ECO:0007669"/>
    <property type="project" value="UniProtKB-KW"/>
</dbReference>
<reference evidence="4" key="1">
    <citation type="journal article" date="2019" name="Nat. Med.">
        <title>A library of human gut bacterial isolates paired with longitudinal multiomics data enables mechanistic microbiome research.</title>
        <authorList>
            <person name="Poyet M."/>
            <person name="Groussin M."/>
            <person name="Gibbons S.M."/>
            <person name="Avila-Pacheco J."/>
            <person name="Jiang X."/>
            <person name="Kearney S.M."/>
            <person name="Perrotta A.R."/>
            <person name="Berdy B."/>
            <person name="Zhao S."/>
            <person name="Lieberman T.D."/>
            <person name="Swanson P.K."/>
            <person name="Smith M."/>
            <person name="Roesemann S."/>
            <person name="Alexander J.E."/>
            <person name="Rich S.A."/>
            <person name="Livny J."/>
            <person name="Vlamakis H."/>
            <person name="Clish C."/>
            <person name="Bullock K."/>
            <person name="Deik A."/>
            <person name="Scott J."/>
            <person name="Pierce K.A."/>
            <person name="Xavier R.J."/>
            <person name="Alm E.J."/>
        </authorList>
    </citation>
    <scope>NUCLEOTIDE SEQUENCE</scope>
    <source>
        <strain evidence="4">BIOML-A18</strain>
    </source>
</reference>
<evidence type="ECO:0000259" key="3">
    <source>
        <dbReference type="Pfam" id="PF00535"/>
    </source>
</evidence>
<accession>A0A6A8GSH4</accession>
<proteinExistence type="predicted"/>
<comment type="caution">
    <text evidence="4">The sequence shown here is derived from an EMBL/GenBank/DDBJ whole genome shotgun (WGS) entry which is preliminary data.</text>
</comment>
<dbReference type="Pfam" id="PF00535">
    <property type="entry name" value="Glycos_transf_2"/>
    <property type="match status" value="1"/>
</dbReference>
<protein>
    <submittedName>
        <fullName evidence="4">Glycosyltransferase</fullName>
    </submittedName>
</protein>
<dbReference type="Gene3D" id="3.90.550.10">
    <property type="entry name" value="Spore Coat Polysaccharide Biosynthesis Protein SpsA, Chain A"/>
    <property type="match status" value="1"/>
</dbReference>
<dbReference type="CDD" id="cd00761">
    <property type="entry name" value="Glyco_tranf_GTA_type"/>
    <property type="match status" value="1"/>
</dbReference>
<dbReference type="PANTHER" id="PTHR22916:SF51">
    <property type="entry name" value="GLYCOSYLTRANSFERASE EPSH-RELATED"/>
    <property type="match status" value="1"/>
</dbReference>
<dbReference type="AlphaFoldDB" id="A0A6A8GSH4"/>
<gene>
    <name evidence="4" type="ORF">GKC89_07145</name>
</gene>